<protein>
    <submittedName>
        <fullName evidence="2">Phosphopantetheine adenylyltransferase</fullName>
    </submittedName>
</protein>
<evidence type="ECO:0000313" key="3">
    <source>
        <dbReference type="Proteomes" id="UP001215231"/>
    </source>
</evidence>
<feature type="transmembrane region" description="Helical" evidence="1">
    <location>
        <begin position="97"/>
        <end position="121"/>
    </location>
</feature>
<keyword evidence="2" id="KW-0548">Nucleotidyltransferase</keyword>
<keyword evidence="3" id="KW-1185">Reference proteome</keyword>
<keyword evidence="1" id="KW-0812">Transmembrane</keyword>
<accession>A0ABY7VK95</accession>
<proteinExistence type="predicted"/>
<evidence type="ECO:0000313" key="2">
    <source>
        <dbReference type="EMBL" id="WDE14165.1"/>
    </source>
</evidence>
<feature type="transmembrane region" description="Helical" evidence="1">
    <location>
        <begin position="7"/>
        <end position="26"/>
    </location>
</feature>
<keyword evidence="1" id="KW-1133">Transmembrane helix</keyword>
<reference evidence="2 3" key="1">
    <citation type="journal article" date="2022" name="Mar. Drugs">
        <title>Bioassay-Guided Fractionation Leads to the Detection of Cholic Acid Generated by the Rare Thalassomonas sp.</title>
        <authorList>
            <person name="Pheiffer F."/>
            <person name="Schneider Y.K."/>
            <person name="Hansen E.H."/>
            <person name="Andersen J.H."/>
            <person name="Isaksson J."/>
            <person name="Busche T."/>
            <person name="R C."/>
            <person name="Kalinowski J."/>
            <person name="Zyl L.V."/>
            <person name="Trindade M."/>
        </authorList>
    </citation>
    <scope>NUCLEOTIDE SEQUENCE [LARGE SCALE GENOMIC DNA]</scope>
    <source>
        <strain evidence="2 3">A5K-61T</strain>
    </source>
</reference>
<organism evidence="2 3">
    <name type="scientific">Thalassomonas haliotis</name>
    <dbReference type="NCBI Taxonomy" id="485448"/>
    <lineage>
        <taxon>Bacteria</taxon>
        <taxon>Pseudomonadati</taxon>
        <taxon>Pseudomonadota</taxon>
        <taxon>Gammaproteobacteria</taxon>
        <taxon>Alteromonadales</taxon>
        <taxon>Colwelliaceae</taxon>
        <taxon>Thalassomonas</taxon>
    </lineage>
</organism>
<name>A0ABY7VK95_9GAMM</name>
<keyword evidence="1" id="KW-0472">Membrane</keyword>
<feature type="transmembrane region" description="Helical" evidence="1">
    <location>
        <begin position="46"/>
        <end position="65"/>
    </location>
</feature>
<keyword evidence="2" id="KW-0808">Transferase</keyword>
<dbReference type="GO" id="GO:0016779">
    <property type="term" value="F:nucleotidyltransferase activity"/>
    <property type="evidence" value="ECO:0007669"/>
    <property type="project" value="UniProtKB-KW"/>
</dbReference>
<dbReference type="RefSeq" id="WP_274054692.1">
    <property type="nucleotide sequence ID" value="NZ_CP059693.1"/>
</dbReference>
<dbReference type="Proteomes" id="UP001215231">
    <property type="component" value="Chromosome"/>
</dbReference>
<feature type="transmembrane region" description="Helical" evidence="1">
    <location>
        <begin position="72"/>
        <end position="91"/>
    </location>
</feature>
<sequence>MAKAIMGCLIIVGLINFIPVLGVFSAQKLESVYAITLASNDLIILMRHRALLFGVLGGFILYSAFYTSYQTAAMVMAGVSMLGYALLVLLVGGYNEAIFTILQVDLVGILFLLVAAVFKYLSRDR</sequence>
<dbReference type="EMBL" id="CP059693">
    <property type="protein sequence ID" value="WDE14165.1"/>
    <property type="molecule type" value="Genomic_DNA"/>
</dbReference>
<gene>
    <name evidence="2" type="ORF">H3N35_12565</name>
</gene>
<evidence type="ECO:0000256" key="1">
    <source>
        <dbReference type="SAM" id="Phobius"/>
    </source>
</evidence>